<comment type="caution">
    <text evidence="1">The sequence shown here is derived from an EMBL/GenBank/DDBJ whole genome shotgun (WGS) entry which is preliminary data.</text>
</comment>
<accession>A0A1F8B9W2</accession>
<evidence type="ECO:0000313" key="2">
    <source>
        <dbReference type="Proteomes" id="UP000179018"/>
    </source>
</evidence>
<gene>
    <name evidence="1" type="ORF">A3A75_00155</name>
</gene>
<dbReference type="SUPFAM" id="SSF53335">
    <property type="entry name" value="S-adenosyl-L-methionine-dependent methyltransferases"/>
    <property type="match status" value="1"/>
</dbReference>
<reference evidence="1 2" key="1">
    <citation type="journal article" date="2016" name="Nat. Commun.">
        <title>Thousands of microbial genomes shed light on interconnected biogeochemical processes in an aquifer system.</title>
        <authorList>
            <person name="Anantharaman K."/>
            <person name="Brown C.T."/>
            <person name="Hug L.A."/>
            <person name="Sharon I."/>
            <person name="Castelle C.J."/>
            <person name="Probst A.J."/>
            <person name="Thomas B.C."/>
            <person name="Singh A."/>
            <person name="Wilkins M.J."/>
            <person name="Karaoz U."/>
            <person name="Brodie E.L."/>
            <person name="Williams K.H."/>
            <person name="Hubbard S.S."/>
            <person name="Banfield J.F."/>
        </authorList>
    </citation>
    <scope>NUCLEOTIDE SEQUENCE [LARGE SCALE GENOMIC DNA]</scope>
</reference>
<dbReference type="AlphaFoldDB" id="A0A1F8B9W2"/>
<organism evidence="1 2">
    <name type="scientific">Candidatus Woesebacteria bacterium RIFCSPLOWO2_01_FULL_39_10</name>
    <dbReference type="NCBI Taxonomy" id="1802516"/>
    <lineage>
        <taxon>Bacteria</taxon>
        <taxon>Candidatus Woeseibacteriota</taxon>
    </lineage>
</organism>
<dbReference type="EMBL" id="MGHC01000005">
    <property type="protein sequence ID" value="OGM60831.1"/>
    <property type="molecule type" value="Genomic_DNA"/>
</dbReference>
<name>A0A1F8B9W2_9BACT</name>
<sequence length="223" mass="25949">MKILEYIVDKYDLNIGRQPIVEIPNMGRAQLAELFAELKFKKGVEIGVEKGIYSEILLKVNPKLQLFSIDPWKASSYEPGIQAVDYRQKHYDDYYRETKKRLSGYKSKIIRKKSLTAVKDFKDNSLDFVYIDGNHDFINVTNDIYYWSQKIRIGGIISGDDFAYFPAGKQNHVKHVLLAYTKAYGIRPVFVVGAEAKGQPGVIRDNFRSWFWIKDEYSFLHSR</sequence>
<evidence type="ECO:0000313" key="1">
    <source>
        <dbReference type="EMBL" id="OGM60831.1"/>
    </source>
</evidence>
<dbReference type="Proteomes" id="UP000179018">
    <property type="component" value="Unassembled WGS sequence"/>
</dbReference>
<dbReference type="InterPro" id="IPR029063">
    <property type="entry name" value="SAM-dependent_MTases_sf"/>
</dbReference>
<evidence type="ECO:0008006" key="3">
    <source>
        <dbReference type="Google" id="ProtNLM"/>
    </source>
</evidence>
<dbReference type="Pfam" id="PF13578">
    <property type="entry name" value="Methyltransf_24"/>
    <property type="match status" value="1"/>
</dbReference>
<dbReference type="Gene3D" id="3.40.50.150">
    <property type="entry name" value="Vaccinia Virus protein VP39"/>
    <property type="match status" value="1"/>
</dbReference>
<protein>
    <recommendedName>
        <fullName evidence="3">Class I SAM-dependent methyltransferase</fullName>
    </recommendedName>
</protein>
<dbReference type="STRING" id="1802516.A3A75_00155"/>
<proteinExistence type="predicted"/>